<evidence type="ECO:0000256" key="1">
    <source>
        <dbReference type="ARBA" id="ARBA00023015"/>
    </source>
</evidence>
<dbReference type="Proteomes" id="UP000030008">
    <property type="component" value="Unassembled WGS sequence"/>
</dbReference>
<gene>
    <name evidence="6" type="ORF">CIAN88_06890</name>
    <name evidence="7" type="ORF">G4D54_02695</name>
</gene>
<dbReference type="SMART" id="SM00420">
    <property type="entry name" value="HTH_DEOR"/>
    <property type="match status" value="1"/>
</dbReference>
<proteinExistence type="predicted"/>
<evidence type="ECO:0000313" key="6">
    <source>
        <dbReference type="EMBL" id="KGJ53863.1"/>
    </source>
</evidence>
<dbReference type="InterPro" id="IPR014036">
    <property type="entry name" value="DeoR-like_C"/>
</dbReference>
<dbReference type="Pfam" id="PF00455">
    <property type="entry name" value="DeoRC"/>
    <property type="match status" value="1"/>
</dbReference>
<protein>
    <submittedName>
        <fullName evidence="6">ArsR family transcriptional regulator</fullName>
    </submittedName>
    <submittedName>
        <fullName evidence="7">DeoR/GlpR transcriptional regulator</fullName>
    </submittedName>
</protein>
<keyword evidence="1" id="KW-0805">Transcription regulation</keyword>
<keyword evidence="2" id="KW-0238">DNA-binding</keyword>
<dbReference type="InterPro" id="IPR036388">
    <property type="entry name" value="WH-like_DNA-bd_sf"/>
</dbReference>
<evidence type="ECO:0000313" key="9">
    <source>
        <dbReference type="Proteomes" id="UP000503330"/>
    </source>
</evidence>
<dbReference type="SUPFAM" id="SSF100950">
    <property type="entry name" value="NagB/RpiA/CoA transferase-like"/>
    <property type="match status" value="1"/>
</dbReference>
<feature type="domain" description="HTH deoR-type" evidence="5">
    <location>
        <begin position="8"/>
        <end position="63"/>
    </location>
</feature>
<dbReference type="EMBL" id="JQIF01000031">
    <property type="protein sequence ID" value="KGJ53863.1"/>
    <property type="molecule type" value="Genomic_DNA"/>
</dbReference>
<dbReference type="EMBL" id="CP048838">
    <property type="protein sequence ID" value="QJA01402.1"/>
    <property type="molecule type" value="Genomic_DNA"/>
</dbReference>
<dbReference type="RefSeq" id="WP_002607202.1">
    <property type="nucleotide sequence ID" value="NZ_BAAACC010000020.1"/>
</dbReference>
<reference evidence="7 9" key="2">
    <citation type="submission" date="2020-02" db="EMBL/GenBank/DDBJ databases">
        <authorList>
            <person name="Kociolek L.K."/>
            <person name="Ozer E.A."/>
        </authorList>
    </citation>
    <scope>NUCLEOTIDE SEQUENCE [LARGE SCALE GENOMIC DNA]</scope>
    <source>
        <strain evidence="7 9">ATCC 14501</strain>
    </source>
</reference>
<dbReference type="AlphaFoldDB" id="A0A099IAF1"/>
<reference evidence="6 8" key="1">
    <citation type="submission" date="2014-08" db="EMBL/GenBank/DDBJ databases">
        <title>Clostridium innocuum, an unnegligible vancomycin-resistant pathogen causing extra-intestinal infections.</title>
        <authorList>
            <person name="Feng Y."/>
            <person name="Chiu C.-H."/>
        </authorList>
    </citation>
    <scope>NUCLEOTIDE SEQUENCE [LARGE SCALE GENOMIC DNA]</scope>
    <source>
        <strain evidence="6 8">AN88</strain>
    </source>
</reference>
<dbReference type="InterPro" id="IPR036390">
    <property type="entry name" value="WH_DNA-bd_sf"/>
</dbReference>
<dbReference type="PANTHER" id="PTHR30363">
    <property type="entry name" value="HTH-TYPE TRANSCRIPTIONAL REGULATOR SRLR-RELATED"/>
    <property type="match status" value="1"/>
</dbReference>
<dbReference type="Gene3D" id="1.10.10.10">
    <property type="entry name" value="Winged helix-like DNA-binding domain superfamily/Winged helix DNA-binding domain"/>
    <property type="match status" value="1"/>
</dbReference>
<sequence>MKMNKAVVDARRNKIMQKIQSQGKAAVEDLAEELQVSPLTIRRDLQFWEEMGAVERYYGGAKLIQHFVENDDPQLSNEQYKHAIAKYAAQYVQDGDTIFINTSSTALLVLKYIKNKRVTVITNNGKAIFMDHDPMVSICLSGGELRIPKESMVGDFALNNLNKVSATKAFLGCSGFSVASGMTTAILQEVAINEVMITRCIGETFILADHTKIGTNHSFISGMIQSFDYLITDHLAPEEELLAIQEAGVKTVTLDPLTHIADSFTKR</sequence>
<dbReference type="GO" id="GO:0003677">
    <property type="term" value="F:DNA binding"/>
    <property type="evidence" value="ECO:0007669"/>
    <property type="project" value="UniProtKB-KW"/>
</dbReference>
<dbReference type="InterPro" id="IPR018356">
    <property type="entry name" value="Tscrpt_reg_HTH_DeoR_CS"/>
</dbReference>
<evidence type="ECO:0000313" key="8">
    <source>
        <dbReference type="Proteomes" id="UP000030008"/>
    </source>
</evidence>
<dbReference type="InterPro" id="IPR001034">
    <property type="entry name" value="DeoR_HTH"/>
</dbReference>
<dbReference type="SUPFAM" id="SSF46785">
    <property type="entry name" value="Winged helix' DNA-binding domain"/>
    <property type="match status" value="1"/>
</dbReference>
<evidence type="ECO:0000313" key="7">
    <source>
        <dbReference type="EMBL" id="QJA01402.1"/>
    </source>
</evidence>
<dbReference type="PANTHER" id="PTHR30363:SF44">
    <property type="entry name" value="AGA OPERON TRANSCRIPTIONAL REPRESSOR-RELATED"/>
    <property type="match status" value="1"/>
</dbReference>
<evidence type="ECO:0000256" key="2">
    <source>
        <dbReference type="ARBA" id="ARBA00023125"/>
    </source>
</evidence>
<evidence type="ECO:0000259" key="5">
    <source>
        <dbReference type="PROSITE" id="PS51000"/>
    </source>
</evidence>
<dbReference type="PRINTS" id="PR00037">
    <property type="entry name" value="HTHLACR"/>
</dbReference>
<dbReference type="PROSITE" id="PS50987">
    <property type="entry name" value="HTH_ARSR_2"/>
    <property type="match status" value="1"/>
</dbReference>
<dbReference type="SMART" id="SM01134">
    <property type="entry name" value="DeoRC"/>
    <property type="match status" value="1"/>
</dbReference>
<accession>A0A099IAF1</accession>
<dbReference type="InterPro" id="IPR001845">
    <property type="entry name" value="HTH_ArsR_DNA-bd_dom"/>
</dbReference>
<dbReference type="InterPro" id="IPR050313">
    <property type="entry name" value="Carb_Metab_HTH_regulators"/>
</dbReference>
<name>A0A099IAF1_CLOIN</name>
<dbReference type="GeneID" id="61924410"/>
<dbReference type="Gene3D" id="3.40.50.1360">
    <property type="match status" value="1"/>
</dbReference>
<dbReference type="PROSITE" id="PS51000">
    <property type="entry name" value="HTH_DEOR_2"/>
    <property type="match status" value="1"/>
</dbReference>
<feature type="domain" description="HTH arsR-type" evidence="4">
    <location>
        <begin position="1"/>
        <end position="87"/>
    </location>
</feature>
<dbReference type="PROSITE" id="PS00894">
    <property type="entry name" value="HTH_DEOR_1"/>
    <property type="match status" value="1"/>
</dbReference>
<dbReference type="Proteomes" id="UP000503330">
    <property type="component" value="Chromosome"/>
</dbReference>
<dbReference type="InterPro" id="IPR037171">
    <property type="entry name" value="NagB/RpiA_transferase-like"/>
</dbReference>
<keyword evidence="3" id="KW-0804">Transcription</keyword>
<evidence type="ECO:0000259" key="4">
    <source>
        <dbReference type="PROSITE" id="PS50987"/>
    </source>
</evidence>
<dbReference type="Pfam" id="PF08220">
    <property type="entry name" value="HTH_DeoR"/>
    <property type="match status" value="1"/>
</dbReference>
<dbReference type="GO" id="GO:0003700">
    <property type="term" value="F:DNA-binding transcription factor activity"/>
    <property type="evidence" value="ECO:0007669"/>
    <property type="project" value="InterPro"/>
</dbReference>
<organism evidence="6 8">
    <name type="scientific">Clostridium innocuum</name>
    <dbReference type="NCBI Taxonomy" id="1522"/>
    <lineage>
        <taxon>Bacteria</taxon>
        <taxon>Bacillati</taxon>
        <taxon>Bacillota</taxon>
        <taxon>Clostridia</taxon>
        <taxon>Eubacteriales</taxon>
        <taxon>Clostridiaceae</taxon>
        <taxon>Clostridium</taxon>
    </lineage>
</organism>
<evidence type="ECO:0000256" key="3">
    <source>
        <dbReference type="ARBA" id="ARBA00023163"/>
    </source>
</evidence>